<reference evidence="1" key="1">
    <citation type="submission" date="2019-11" db="EMBL/GenBank/DDBJ databases">
        <authorList>
            <person name="Feng L."/>
        </authorList>
    </citation>
    <scope>NUCLEOTIDE SEQUENCE</scope>
    <source>
        <strain evidence="1">VrattiLFYP33</strain>
    </source>
</reference>
<sequence>MNIYELINQVKLNTGNLRYWPIVNLKDVELENIGEKKALKILQKICGLLIIEENKKRKLNIFLDESLVRVNNCFLVKSDLECLEKLNFDNFLPYFSAYIWECIWLDQRDYKAADKALDYYLIHLEREINFDESVLEVSTYAIALAKEINNRKKLNTIFKILHNIIFHNENNTSIYITLSILDILSAEHFISYYEALEFLNNNVSIRGENEHINEKIFILKRKWANKLGDSNLIISIEKDYAEYFEKLFNFIPDKDYFKQERFLINAIDSYTRCKNQKKANELKQKLMLVQINKVNNMKIIEISIDSNISLNTIKEDLKKLNFIEIIFYSLKFIKYLDFDIVKNMVKDCKSSGFISDTFPCSIINDRGQSTDIFMPLMSSDYENNSTNLRNHVDHMVMRYADVAGCYLKHI</sequence>
<proteinExistence type="predicted"/>
<dbReference type="EMBL" id="CACRUX010000102">
    <property type="protein sequence ID" value="VYU53902.1"/>
    <property type="molecule type" value="Genomic_DNA"/>
</dbReference>
<dbReference type="RefSeq" id="WP_156705933.1">
    <property type="nucleotide sequence ID" value="NZ_CACRUX010000102.1"/>
</dbReference>
<dbReference type="AlphaFoldDB" id="A0A6N3FNX6"/>
<evidence type="ECO:0000313" key="1">
    <source>
        <dbReference type="EMBL" id="VYU53902.1"/>
    </source>
</evidence>
<name>A0A6N3FNX6_9FIRM</name>
<protein>
    <submittedName>
        <fullName evidence="1">Uncharacterized protein</fullName>
    </submittedName>
</protein>
<organism evidence="1">
    <name type="scientific">Veillonella ratti</name>
    <dbReference type="NCBI Taxonomy" id="103892"/>
    <lineage>
        <taxon>Bacteria</taxon>
        <taxon>Bacillati</taxon>
        <taxon>Bacillota</taxon>
        <taxon>Negativicutes</taxon>
        <taxon>Veillonellales</taxon>
        <taxon>Veillonellaceae</taxon>
        <taxon>Veillonella</taxon>
    </lineage>
</organism>
<accession>A0A6N3FNX6</accession>
<gene>
    <name evidence="1" type="ORF">VRLFYP33_02416</name>
</gene>